<dbReference type="AlphaFoldDB" id="A0A5M3ZBT4"/>
<comment type="cofactor">
    <cofactor evidence="14">
        <name>Zn(2+)</name>
        <dbReference type="ChEBI" id="CHEBI:29105"/>
    </cofactor>
    <text evidence="14">Binds 2 Zn(2+) ions.</text>
</comment>
<feature type="region of interest" description="Disordered" evidence="17">
    <location>
        <begin position="579"/>
        <end position="599"/>
    </location>
</feature>
<feature type="binding site" evidence="14">
    <location>
        <position position="1005"/>
    </location>
    <ligand>
        <name>Zn(2+)</name>
        <dbReference type="ChEBI" id="CHEBI:29105"/>
        <label>2</label>
    </ligand>
</feature>
<feature type="binding site" evidence="14">
    <location>
        <position position="854"/>
    </location>
    <ligand>
        <name>Zn(2+)</name>
        <dbReference type="ChEBI" id="CHEBI:29105"/>
        <label>2</label>
    </ligand>
</feature>
<feature type="binding site" evidence="14">
    <location>
        <position position="898"/>
    </location>
    <ligand>
        <name>Zn(2+)</name>
        <dbReference type="ChEBI" id="CHEBI:29105"/>
        <label>2</label>
    </ligand>
</feature>
<organism evidence="18 19">
    <name type="scientific">Aspergillus terreus</name>
    <dbReference type="NCBI Taxonomy" id="33178"/>
    <lineage>
        <taxon>Eukaryota</taxon>
        <taxon>Fungi</taxon>
        <taxon>Dikarya</taxon>
        <taxon>Ascomycota</taxon>
        <taxon>Pezizomycotina</taxon>
        <taxon>Eurotiomycetes</taxon>
        <taxon>Eurotiomycetidae</taxon>
        <taxon>Eurotiales</taxon>
        <taxon>Aspergillaceae</taxon>
        <taxon>Aspergillus</taxon>
        <taxon>Aspergillus subgen. Circumdati</taxon>
    </lineage>
</organism>
<comment type="subcellular location">
    <subcellularLocation>
        <location evidence="1">Membrane</location>
        <topology evidence="1">Single-pass membrane protein</topology>
    </subcellularLocation>
</comment>
<reference evidence="18 19" key="1">
    <citation type="submission" date="2020-01" db="EMBL/GenBank/DDBJ databases">
        <title>Aspergillus terreus IFO 6365 whole genome shotgun sequence.</title>
        <authorList>
            <person name="Kanamasa S."/>
            <person name="Takahashi H."/>
        </authorList>
    </citation>
    <scope>NUCLEOTIDE SEQUENCE [LARGE SCALE GENOMIC DNA]</scope>
    <source>
        <strain evidence="18 19">IFO 6365</strain>
    </source>
</reference>
<dbReference type="EMBL" id="BLJY01000013">
    <property type="protein sequence ID" value="GFF20754.1"/>
    <property type="molecule type" value="Genomic_DNA"/>
</dbReference>
<dbReference type="GO" id="GO:0004035">
    <property type="term" value="F:alkaline phosphatase activity"/>
    <property type="evidence" value="ECO:0007669"/>
    <property type="project" value="UniProtKB-EC"/>
</dbReference>
<keyword evidence="7 16" id="KW-0378">Hydrolase</keyword>
<dbReference type="InterPro" id="IPR017850">
    <property type="entry name" value="Alkaline_phosphatase_core_sf"/>
</dbReference>
<keyword evidence="6 14" id="KW-0479">Metal-binding</keyword>
<keyword evidence="10" id="KW-0663">Pyridoxal phosphate</keyword>
<feature type="compositionally biased region" description="Basic and acidic residues" evidence="17">
    <location>
        <begin position="518"/>
        <end position="527"/>
    </location>
</feature>
<dbReference type="SUPFAM" id="SSF53383">
    <property type="entry name" value="PLP-dependent transferases"/>
    <property type="match status" value="1"/>
</dbReference>
<dbReference type="InterPro" id="IPR001952">
    <property type="entry name" value="Alkaline_phosphatase"/>
</dbReference>
<dbReference type="VEuPathDB" id="FungiDB:ATEG_09581"/>
<dbReference type="GO" id="GO:0030170">
    <property type="term" value="F:pyridoxal phosphate binding"/>
    <property type="evidence" value="ECO:0007669"/>
    <property type="project" value="InterPro"/>
</dbReference>
<feature type="binding site" evidence="14">
    <location>
        <position position="607"/>
    </location>
    <ligand>
        <name>Zn(2+)</name>
        <dbReference type="ChEBI" id="CHEBI:29105"/>
        <label>2</label>
    </ligand>
</feature>
<dbReference type="Pfam" id="PF00245">
    <property type="entry name" value="Alk_phosphatase"/>
    <property type="match status" value="1"/>
</dbReference>
<dbReference type="FunFam" id="3.40.720.10:FF:000063">
    <property type="entry name" value="Alkaline phosphatase"/>
    <property type="match status" value="1"/>
</dbReference>
<dbReference type="OrthoDB" id="7392499at2759"/>
<feature type="binding site" evidence="14">
    <location>
        <position position="706"/>
    </location>
    <ligand>
        <name>Mg(2+)</name>
        <dbReference type="ChEBI" id="CHEBI:18420"/>
    </ligand>
</feature>
<proteinExistence type="inferred from homology"/>
<evidence type="ECO:0000313" key="18">
    <source>
        <dbReference type="EMBL" id="GFF20754.1"/>
    </source>
</evidence>
<evidence type="ECO:0000256" key="5">
    <source>
        <dbReference type="ARBA" id="ARBA00022692"/>
    </source>
</evidence>
<dbReference type="PANTHER" id="PTHR11596">
    <property type="entry name" value="ALKALINE PHOSPHATASE"/>
    <property type="match status" value="1"/>
</dbReference>
<evidence type="ECO:0000256" key="4">
    <source>
        <dbReference type="ARBA" id="ARBA00022553"/>
    </source>
</evidence>
<name>A0A5M3ZBT4_ASPTE</name>
<protein>
    <recommendedName>
        <fullName evidence="3 16">Alkaline phosphatase</fullName>
        <ecNumber evidence="3 16">3.1.3.1</ecNumber>
    </recommendedName>
</protein>
<accession>A0A5M3ZBT4</accession>
<dbReference type="PRINTS" id="PR00113">
    <property type="entry name" value="ALKPHPHTASE"/>
</dbReference>
<comment type="caution">
    <text evidence="18">The sequence shown here is derived from an EMBL/GenBank/DDBJ whole genome shotgun (WGS) entry which is preliminary data.</text>
</comment>
<evidence type="ECO:0000256" key="2">
    <source>
        <dbReference type="ARBA" id="ARBA00005984"/>
    </source>
</evidence>
<feature type="binding site" evidence="14">
    <location>
        <position position="708"/>
    </location>
    <ligand>
        <name>Mg(2+)</name>
        <dbReference type="ChEBI" id="CHEBI:18420"/>
    </ligand>
</feature>
<evidence type="ECO:0000256" key="1">
    <source>
        <dbReference type="ARBA" id="ARBA00004167"/>
    </source>
</evidence>
<dbReference type="EC" id="3.1.3.1" evidence="3 16"/>
<evidence type="ECO:0000313" key="19">
    <source>
        <dbReference type="Proteomes" id="UP000452235"/>
    </source>
</evidence>
<sequence>MADSTSNSGHSALSAKLDALINEFIAENPLSRAASERAKQVLPAGNTRSVLCSDPFPLTIKSGDGPMVTSLDGREYVDFVSDFSAGLYGHSHPIISRAVSEALATGFSLGGVIEKEAQLAEILCFRFPSIERVRFCNSGTEANTFAIATALAYTGRKKVLVFENGYHGGTISFKTADSVNPMNLPHDFVLAKYNDINATSPLIDDSIGAILIEPMQAAGGMNPSSKGFLQFLRDSATAAGALLIFDEVVTSRFHFNGLQGAWGVRPDLTTLGKYIGGGFPFGAFGGRADVMNQFDPSANGSPGLSHSGTFNNNVFTMTAAVAAAQLVTEESLGRINALGDRLRAQGNEIVQRAKFDNISFTGYGSAVGVHYAGEASAALRDAFYFYLLRRGIIIGRRGFVSLNLQHTDALIDQVLRAIQGFVDEPAGPMVRRLTTDQKIADFFQWTSRIPRDPTIPSPVPDHSGLGITQRSNSLSSSIIDPTFSNINPPQSVTHPLPVSFDIDSVMARDEPLLAPRPSSEHSSIRNAEEEDALLTGERTHRSPERRGWGFWREVGLFTWAMLATIAVIVLAVVFQNETSRGRHDDSTAPTPGEKPSGKRNLIFMVSDGMGPTSLTMTRSYRQFTEGLPIDDTLVLDQHIIGTSRTRSSSSLVTDSAAGATAFSCGRKSYNGAISVLPDHSPCGTVLEAAHLAGYKTGLVVTTRITDATPACFASHVNLRQYEDRIAEQEIGEHPLGRVVDLLLGGGRCHFLPNSTDGSCRNDDRDLIEIAKKNGFHYLDDRRSFDSLNGGADAQLPLLGLFAETDIPFEIDRRNQNDVYPSLEEMTRTALKALSQATADSDQGFFIMIEGSRIDHAGHGNDPAAQVNEVLAYDKAFAAVLDFLEQDDTPGILVSTSDHETGGLSAARQLHEEYPEYKWLPGVLANASHSSEYMDQALQDYLAVEKKKNKQKKFVRELLVEGLGVTDATDEEVEALLDPELPYSHQYVFADIVSRRAQIGWSTHGHSGVDVNIYASSPKDAWALVGNNENTDVGAFLADYLNLDVNDVTKRLRGSAYWSAEAVAESVSIDQAFSWLGDPLGEDVRTEGLDTYHHEFKKRGLETDCGCGQIH</sequence>
<dbReference type="SUPFAM" id="SSF53649">
    <property type="entry name" value="Alkaline phosphatase-like"/>
    <property type="match status" value="1"/>
</dbReference>
<dbReference type="InterPro" id="IPR015421">
    <property type="entry name" value="PyrdxlP-dep_Trfase_major"/>
</dbReference>
<dbReference type="FunFam" id="1.10.60.40:FF:000002">
    <property type="entry name" value="Alkaline phosphatase"/>
    <property type="match status" value="1"/>
</dbReference>
<comment type="similarity">
    <text evidence="2 15">Belongs to the alkaline phosphatase family.</text>
</comment>
<evidence type="ECO:0000256" key="10">
    <source>
        <dbReference type="ARBA" id="ARBA00022898"/>
    </source>
</evidence>
<dbReference type="PROSITE" id="PS00123">
    <property type="entry name" value="ALKALINE_PHOSPHATASE"/>
    <property type="match status" value="1"/>
</dbReference>
<evidence type="ECO:0000256" key="8">
    <source>
        <dbReference type="ARBA" id="ARBA00022833"/>
    </source>
</evidence>
<dbReference type="PANTHER" id="PTHR11596:SF5">
    <property type="entry name" value="ALKALINE PHOSPHATASE"/>
    <property type="match status" value="1"/>
</dbReference>
<keyword evidence="5" id="KW-0812">Transmembrane</keyword>
<dbReference type="InterPro" id="IPR015424">
    <property type="entry name" value="PyrdxlP-dep_Trfase"/>
</dbReference>
<dbReference type="CDD" id="cd16012">
    <property type="entry name" value="ALP"/>
    <property type="match status" value="1"/>
</dbReference>
<evidence type="ECO:0000256" key="17">
    <source>
        <dbReference type="SAM" id="MobiDB-lite"/>
    </source>
</evidence>
<feature type="region of interest" description="Disordered" evidence="17">
    <location>
        <begin position="513"/>
        <end position="540"/>
    </location>
</feature>
<keyword evidence="19" id="KW-1185">Reference proteome</keyword>
<dbReference type="Gene3D" id="3.40.720.10">
    <property type="entry name" value="Alkaline Phosphatase, subunit A"/>
    <property type="match status" value="1"/>
</dbReference>
<evidence type="ECO:0000256" key="6">
    <source>
        <dbReference type="ARBA" id="ARBA00022723"/>
    </source>
</evidence>
<dbReference type="SMART" id="SM00098">
    <property type="entry name" value="alkPPc"/>
    <property type="match status" value="1"/>
</dbReference>
<comment type="catalytic activity">
    <reaction evidence="16">
        <text>a phosphate monoester + H2O = an alcohol + phosphate</text>
        <dbReference type="Rhea" id="RHEA:15017"/>
        <dbReference type="ChEBI" id="CHEBI:15377"/>
        <dbReference type="ChEBI" id="CHEBI:30879"/>
        <dbReference type="ChEBI" id="CHEBI:43474"/>
        <dbReference type="ChEBI" id="CHEBI:67140"/>
        <dbReference type="EC" id="3.1.3.1"/>
    </reaction>
</comment>
<evidence type="ECO:0000256" key="14">
    <source>
        <dbReference type="PIRSR" id="PIRSR601952-2"/>
    </source>
</evidence>
<keyword evidence="4" id="KW-0597">Phosphoprotein</keyword>
<dbReference type="Gene3D" id="3.40.640.10">
    <property type="entry name" value="Type I PLP-dependent aspartate aminotransferase-like (Major domain)"/>
    <property type="match status" value="1"/>
</dbReference>
<evidence type="ECO:0000256" key="9">
    <source>
        <dbReference type="ARBA" id="ARBA00022842"/>
    </source>
</evidence>
<dbReference type="InterPro" id="IPR005814">
    <property type="entry name" value="Aminotrans_3"/>
</dbReference>
<dbReference type="InterPro" id="IPR018299">
    <property type="entry name" value="Alkaline_phosphatase_AS"/>
</dbReference>
<dbReference type="Gene3D" id="3.90.1150.10">
    <property type="entry name" value="Aspartate Aminotransferase, domain 1"/>
    <property type="match status" value="1"/>
</dbReference>
<evidence type="ECO:0000256" key="12">
    <source>
        <dbReference type="ARBA" id="ARBA00023136"/>
    </source>
</evidence>
<feature type="binding site" evidence="14">
    <location>
        <position position="849"/>
    </location>
    <ligand>
        <name>Mg(2+)</name>
        <dbReference type="ChEBI" id="CHEBI:18420"/>
    </ligand>
</feature>
<dbReference type="Gene3D" id="1.10.60.40">
    <property type="match status" value="1"/>
</dbReference>
<dbReference type="Pfam" id="PF00202">
    <property type="entry name" value="Aminotran_3"/>
    <property type="match status" value="1"/>
</dbReference>
<evidence type="ECO:0000256" key="16">
    <source>
        <dbReference type="RuleBase" id="RU003947"/>
    </source>
</evidence>
<feature type="binding site" evidence="14">
    <location>
        <position position="858"/>
    </location>
    <ligand>
        <name>Zn(2+)</name>
        <dbReference type="ChEBI" id="CHEBI:29105"/>
        <label>2</label>
    </ligand>
</feature>
<dbReference type="GO" id="GO:0046872">
    <property type="term" value="F:metal ion binding"/>
    <property type="evidence" value="ECO:0007669"/>
    <property type="project" value="UniProtKB-KW"/>
</dbReference>
<feature type="binding site" evidence="14">
    <location>
        <position position="897"/>
    </location>
    <ligand>
        <name>Zn(2+)</name>
        <dbReference type="ChEBI" id="CHEBI:29105"/>
        <label>2</label>
    </ligand>
</feature>
<dbReference type="VEuPathDB" id="FungiDB:ATEG_09582"/>
<keyword evidence="9 14" id="KW-0460">Magnesium</keyword>
<gene>
    <name evidence="18" type="ORF">ATEIFO6365_0013008800</name>
</gene>
<evidence type="ECO:0000256" key="15">
    <source>
        <dbReference type="RuleBase" id="RU003946"/>
    </source>
</evidence>
<evidence type="ECO:0000256" key="11">
    <source>
        <dbReference type="ARBA" id="ARBA00022989"/>
    </source>
</evidence>
<keyword evidence="12" id="KW-0472">Membrane</keyword>
<comment type="cofactor">
    <cofactor evidence="14">
        <name>Mg(2+)</name>
        <dbReference type="ChEBI" id="CHEBI:18420"/>
    </cofactor>
    <text evidence="14">Binds 1 Mg(2+) ion.</text>
</comment>
<evidence type="ECO:0000256" key="3">
    <source>
        <dbReference type="ARBA" id="ARBA00012647"/>
    </source>
</evidence>
<dbReference type="GO" id="GO:0000329">
    <property type="term" value="C:fungal-type vacuole membrane"/>
    <property type="evidence" value="ECO:0007669"/>
    <property type="project" value="TreeGrafter"/>
</dbReference>
<dbReference type="Proteomes" id="UP000452235">
    <property type="component" value="Unassembled WGS sequence"/>
</dbReference>
<evidence type="ECO:0000256" key="13">
    <source>
        <dbReference type="PIRSR" id="PIRSR601952-1"/>
    </source>
</evidence>
<evidence type="ECO:0000256" key="7">
    <source>
        <dbReference type="ARBA" id="ARBA00022801"/>
    </source>
</evidence>
<feature type="active site" description="Phosphoserine intermediate" evidence="13">
    <location>
        <position position="655"/>
    </location>
</feature>
<keyword evidence="11" id="KW-1133">Transmembrane helix</keyword>
<keyword evidence="8 14" id="KW-0862">Zinc</keyword>
<dbReference type="InterPro" id="IPR015422">
    <property type="entry name" value="PyrdxlP-dep_Trfase_small"/>
</dbReference>
<dbReference type="GO" id="GO:0008483">
    <property type="term" value="F:transaminase activity"/>
    <property type="evidence" value="ECO:0007669"/>
    <property type="project" value="InterPro"/>
</dbReference>
<feature type="binding site" evidence="14">
    <location>
        <position position="607"/>
    </location>
    <ligand>
        <name>Mg(2+)</name>
        <dbReference type="ChEBI" id="CHEBI:18420"/>
    </ligand>
</feature>